<feature type="domain" description="Signal transduction histidine kinase internal region" evidence="5">
    <location>
        <begin position="411"/>
        <end position="490"/>
    </location>
</feature>
<feature type="coiled-coil region" evidence="2">
    <location>
        <begin position="308"/>
        <end position="355"/>
    </location>
</feature>
<dbReference type="InterPro" id="IPR010559">
    <property type="entry name" value="Sig_transdc_His_kin_internal"/>
</dbReference>
<dbReference type="GO" id="GO:0016301">
    <property type="term" value="F:kinase activity"/>
    <property type="evidence" value="ECO:0007669"/>
    <property type="project" value="UniProtKB-KW"/>
</dbReference>
<dbReference type="Pfam" id="PF13181">
    <property type="entry name" value="TPR_8"/>
    <property type="match status" value="2"/>
</dbReference>
<keyword evidence="6" id="KW-0418">Kinase</keyword>
<dbReference type="PANTHER" id="PTHR34220:SF7">
    <property type="entry name" value="SENSOR HISTIDINE KINASE YPDA"/>
    <property type="match status" value="1"/>
</dbReference>
<keyword evidence="3" id="KW-1133">Transmembrane helix</keyword>
<dbReference type="InterPro" id="IPR050640">
    <property type="entry name" value="Bact_2-comp_sensor_kinase"/>
</dbReference>
<evidence type="ECO:0000313" key="6">
    <source>
        <dbReference type="EMBL" id="MFA9189821.1"/>
    </source>
</evidence>
<proteinExistence type="predicted"/>
<dbReference type="SUPFAM" id="SSF55874">
    <property type="entry name" value="ATPase domain of HSP90 chaperone/DNA topoisomerase II/histidine kinase"/>
    <property type="match status" value="1"/>
</dbReference>
<keyword evidence="6" id="KW-0808">Transferase</keyword>
<evidence type="ECO:0000259" key="5">
    <source>
        <dbReference type="Pfam" id="PF06580"/>
    </source>
</evidence>
<protein>
    <submittedName>
        <fullName evidence="6">Histidine kinase</fullName>
    </submittedName>
</protein>
<sequence length="618" mass="71821">MKNKFLILIFLLLSNISFSQKLFNNVIEDTLSIEEFGNKVELENDLNKSEKLNNILIDEIIKRRKIKTVPLKIQLFYENAYLATLINKAYFANKKGDFKKEIAIYYKVLKNITTRTDPRYIGFTYSAIGMSFAEIKEYEKSIFYCKKSLYYLKKSNNASAISSIYNNLGQLYSRINRLEQALFYLKQSEIYGKDCENTSILGSTYNDMASVYYKKEDYVKAIESYEKGIQISTKAKDNFQLSILYFNSADAFQKIGNTQKFEAYKIKSFQFADSSKNLTVLKNAGKDLSQIFKNKNDFKKALFYFEKSNAAKDTLEKEDNKNAILKAEFKFDNEKKEAQIKALHQDKKIARLNNEKQKNLMLILSFLFISILSTICILFNRFKIKKQNEYLKSKLEEAEKTILAEKKASQSELKAFKSQMNPHFFYNALNTVQSYILTNDKKLAISYLSKFSILTRSILEMTEKESISIADEIKTLTLYLDIEKARFNEDFEYSIQIENIDDTELTKIPSMFLQPYVENAIKHGLLHKEGRKELKINFTIENQVIVIQIEDNGIGREKSMQLNAIKNKNHTSFATEAIQNRIDILNKMRAKPIQLTFTDKKNSYQHALGTVVNIEIPL</sequence>
<keyword evidence="1" id="KW-0802">TPR repeat</keyword>
<feature type="transmembrane region" description="Helical" evidence="3">
    <location>
        <begin position="360"/>
        <end position="379"/>
    </location>
</feature>
<name>A0ABV4T979_9FLAO</name>
<dbReference type="SMART" id="SM00028">
    <property type="entry name" value="TPR"/>
    <property type="match status" value="4"/>
</dbReference>
<evidence type="ECO:0000256" key="2">
    <source>
        <dbReference type="SAM" id="Coils"/>
    </source>
</evidence>
<keyword evidence="3" id="KW-0812">Transmembrane</keyword>
<evidence type="ECO:0000256" key="1">
    <source>
        <dbReference type="PROSITE-ProRule" id="PRU00339"/>
    </source>
</evidence>
<feature type="chain" id="PRO_5046593916" evidence="4">
    <location>
        <begin position="20"/>
        <end position="618"/>
    </location>
</feature>
<dbReference type="InterPro" id="IPR019734">
    <property type="entry name" value="TPR_rpt"/>
</dbReference>
<gene>
    <name evidence="6" type="ORF">AAGV28_00430</name>
</gene>
<dbReference type="InterPro" id="IPR036890">
    <property type="entry name" value="HATPase_C_sf"/>
</dbReference>
<keyword evidence="2" id="KW-0175">Coiled coil</keyword>
<comment type="caution">
    <text evidence="6">The sequence shown here is derived from an EMBL/GenBank/DDBJ whole genome shotgun (WGS) entry which is preliminary data.</text>
</comment>
<dbReference type="InterPro" id="IPR011990">
    <property type="entry name" value="TPR-like_helical_dom_sf"/>
</dbReference>
<feature type="signal peptide" evidence="4">
    <location>
        <begin position="1"/>
        <end position="19"/>
    </location>
</feature>
<keyword evidence="3" id="KW-0472">Membrane</keyword>
<reference evidence="6 7" key="1">
    <citation type="submission" date="2024-04" db="EMBL/GenBank/DDBJ databases">
        <title>New Clade of Flavobacterium.</title>
        <authorList>
            <person name="Matos L."/>
            <person name="Proenca D.N."/>
            <person name="Fransisco R.M."/>
            <person name="Chung A.P."/>
            <person name="Maccario L."/>
            <person name="Sorensen S.J."/>
            <person name="Morais P.V."/>
        </authorList>
    </citation>
    <scope>NUCLEOTIDE SEQUENCE [LARGE SCALE GENOMIC DNA]</scope>
    <source>
        <strain evidence="6 7">FZUC8N2.13</strain>
    </source>
</reference>
<keyword evidence="4" id="KW-0732">Signal</keyword>
<evidence type="ECO:0000313" key="7">
    <source>
        <dbReference type="Proteomes" id="UP001574169"/>
    </source>
</evidence>
<organism evidence="6 7">
    <name type="scientific">Flavobacterium zubiriense</name>
    <dbReference type="NCBI Taxonomy" id="3138075"/>
    <lineage>
        <taxon>Bacteria</taxon>
        <taxon>Pseudomonadati</taxon>
        <taxon>Bacteroidota</taxon>
        <taxon>Flavobacteriia</taxon>
        <taxon>Flavobacteriales</taxon>
        <taxon>Flavobacteriaceae</taxon>
        <taxon>Flavobacterium</taxon>
    </lineage>
</organism>
<feature type="repeat" description="TPR" evidence="1">
    <location>
        <begin position="202"/>
        <end position="235"/>
    </location>
</feature>
<keyword evidence="7" id="KW-1185">Reference proteome</keyword>
<dbReference type="PANTHER" id="PTHR34220">
    <property type="entry name" value="SENSOR HISTIDINE KINASE YPDA"/>
    <property type="match status" value="1"/>
</dbReference>
<dbReference type="PROSITE" id="PS50005">
    <property type="entry name" value="TPR"/>
    <property type="match status" value="1"/>
</dbReference>
<dbReference type="Pfam" id="PF06580">
    <property type="entry name" value="His_kinase"/>
    <property type="match status" value="1"/>
</dbReference>
<evidence type="ECO:0000256" key="3">
    <source>
        <dbReference type="SAM" id="Phobius"/>
    </source>
</evidence>
<dbReference type="Gene3D" id="3.30.565.10">
    <property type="entry name" value="Histidine kinase-like ATPase, C-terminal domain"/>
    <property type="match status" value="1"/>
</dbReference>
<dbReference type="EMBL" id="JBCFQL010000001">
    <property type="protein sequence ID" value="MFA9189821.1"/>
    <property type="molecule type" value="Genomic_DNA"/>
</dbReference>
<evidence type="ECO:0000256" key="4">
    <source>
        <dbReference type="SAM" id="SignalP"/>
    </source>
</evidence>
<accession>A0ABV4T979</accession>
<dbReference type="Proteomes" id="UP001574169">
    <property type="component" value="Unassembled WGS sequence"/>
</dbReference>
<dbReference type="RefSeq" id="WP_373404878.1">
    <property type="nucleotide sequence ID" value="NZ_JBCFQL010000001.1"/>
</dbReference>
<dbReference type="SUPFAM" id="SSF48452">
    <property type="entry name" value="TPR-like"/>
    <property type="match status" value="1"/>
</dbReference>
<dbReference type="Gene3D" id="1.25.40.10">
    <property type="entry name" value="Tetratricopeptide repeat domain"/>
    <property type="match status" value="2"/>
</dbReference>